<keyword evidence="5" id="KW-0175">Coiled coil</keyword>
<dbReference type="SUPFAM" id="SSF57850">
    <property type="entry name" value="RING/U-box"/>
    <property type="match status" value="1"/>
</dbReference>
<dbReference type="PROSITE" id="PS50089">
    <property type="entry name" value="ZF_RING_2"/>
    <property type="match status" value="1"/>
</dbReference>
<dbReference type="Gene3D" id="3.30.40.10">
    <property type="entry name" value="Zinc/RING finger domain, C3HC4 (zinc finger)"/>
    <property type="match status" value="1"/>
</dbReference>
<evidence type="ECO:0000259" key="6">
    <source>
        <dbReference type="PROSITE" id="PS50089"/>
    </source>
</evidence>
<feature type="domain" description="RING-type" evidence="6">
    <location>
        <begin position="4"/>
        <end position="38"/>
    </location>
</feature>
<dbReference type="EMBL" id="KY322437">
    <property type="protein sequence ID" value="AUF82725.1"/>
    <property type="molecule type" value="Genomic_DNA"/>
</dbReference>
<organism evidence="7">
    <name type="scientific">Tetraselmis virus 1</name>
    <dbReference type="NCBI Taxonomy" id="2060617"/>
    <lineage>
        <taxon>Viruses</taxon>
        <taxon>Varidnaviria</taxon>
        <taxon>Bamfordvirae</taxon>
        <taxon>Nucleocytoviricota</taxon>
        <taxon>Megaviricetes</taxon>
        <taxon>Imitervirales</taxon>
        <taxon>Allomimiviridae</taxon>
        <taxon>Oceanusvirus</taxon>
        <taxon>Oceanusvirus kaneohense</taxon>
    </lineage>
</organism>
<evidence type="ECO:0000256" key="5">
    <source>
        <dbReference type="SAM" id="Coils"/>
    </source>
</evidence>
<dbReference type="GO" id="GO:0008270">
    <property type="term" value="F:zinc ion binding"/>
    <property type="evidence" value="ECO:0007669"/>
    <property type="project" value="UniProtKB-KW"/>
</dbReference>
<proteinExistence type="predicted"/>
<keyword evidence="1" id="KW-0479">Metal-binding</keyword>
<evidence type="ECO:0000313" key="7">
    <source>
        <dbReference type="EMBL" id="AUF82725.1"/>
    </source>
</evidence>
<keyword evidence="3" id="KW-0862">Zinc</keyword>
<dbReference type="Pfam" id="PF13920">
    <property type="entry name" value="zf-C3HC4_3"/>
    <property type="match status" value="1"/>
</dbReference>
<evidence type="ECO:0000313" key="8">
    <source>
        <dbReference type="Proteomes" id="UP000244773"/>
    </source>
</evidence>
<dbReference type="InterPro" id="IPR001841">
    <property type="entry name" value="Znf_RING"/>
</dbReference>
<gene>
    <name evidence="7" type="ORF">TetV_643</name>
</gene>
<name>A0A2P0VP86_9VIRU</name>
<evidence type="ECO:0000256" key="2">
    <source>
        <dbReference type="ARBA" id="ARBA00022771"/>
    </source>
</evidence>
<protein>
    <submittedName>
        <fullName evidence="7">RING-finger domain-containing protein</fullName>
    </submittedName>
</protein>
<accession>A0A2P0VP86</accession>
<keyword evidence="2 4" id="KW-0863">Zinc-finger</keyword>
<reference evidence="7" key="1">
    <citation type="journal article" date="2018" name="Virology">
        <title>A giant virus infecting green algae encodes key fermentation genes.</title>
        <authorList>
            <person name="Schvarcz C.R."/>
            <person name="Steward G.F."/>
        </authorList>
    </citation>
    <scope>NUCLEOTIDE SEQUENCE [LARGE SCALE GENOMIC DNA]</scope>
</reference>
<dbReference type="PROSITE" id="PS00518">
    <property type="entry name" value="ZF_RING_1"/>
    <property type="match status" value="1"/>
</dbReference>
<dbReference type="InterPro" id="IPR017907">
    <property type="entry name" value="Znf_RING_CS"/>
</dbReference>
<evidence type="ECO:0000256" key="1">
    <source>
        <dbReference type="ARBA" id="ARBA00022723"/>
    </source>
</evidence>
<keyword evidence="8" id="KW-1185">Reference proteome</keyword>
<dbReference type="InterPro" id="IPR013083">
    <property type="entry name" value="Znf_RING/FYVE/PHD"/>
</dbReference>
<evidence type="ECO:0000256" key="4">
    <source>
        <dbReference type="PROSITE-ProRule" id="PRU00175"/>
    </source>
</evidence>
<dbReference type="SMART" id="SM00184">
    <property type="entry name" value="RING"/>
    <property type="match status" value="1"/>
</dbReference>
<dbReference type="Proteomes" id="UP000244773">
    <property type="component" value="Segment"/>
</dbReference>
<sequence length="144" mass="16547">MGVCCICYQRDVNCVLDPCGHQYCFDCINNEYQCPICRKHIVKVIDTYNNFASVDSSDELAIAKKEISQLQSHVNFLKVENEEYEEMLLKSIRALSRRLVSQTNEIDVLKDTNRKLKHNIDVQVEISKICNRLINQQAISSSSS</sequence>
<evidence type="ECO:0000256" key="3">
    <source>
        <dbReference type="ARBA" id="ARBA00022833"/>
    </source>
</evidence>
<feature type="coiled-coil region" evidence="5">
    <location>
        <begin position="60"/>
        <end position="119"/>
    </location>
</feature>